<accession>A0A9W4U6R4</accession>
<protein>
    <submittedName>
        <fullName evidence="1">Uncharacterized protein</fullName>
    </submittedName>
</protein>
<organism evidence="1 2">
    <name type="scientific">Periconia digitata</name>
    <dbReference type="NCBI Taxonomy" id="1303443"/>
    <lineage>
        <taxon>Eukaryota</taxon>
        <taxon>Fungi</taxon>
        <taxon>Dikarya</taxon>
        <taxon>Ascomycota</taxon>
        <taxon>Pezizomycotina</taxon>
        <taxon>Dothideomycetes</taxon>
        <taxon>Pleosporomycetidae</taxon>
        <taxon>Pleosporales</taxon>
        <taxon>Massarineae</taxon>
        <taxon>Periconiaceae</taxon>
        <taxon>Periconia</taxon>
    </lineage>
</organism>
<gene>
    <name evidence="1" type="ORF">PDIGIT_LOCUS2878</name>
</gene>
<evidence type="ECO:0000313" key="1">
    <source>
        <dbReference type="EMBL" id="CAI6302161.1"/>
    </source>
</evidence>
<reference evidence="1" key="1">
    <citation type="submission" date="2023-01" db="EMBL/GenBank/DDBJ databases">
        <authorList>
            <person name="Van Ghelder C."/>
            <person name="Rancurel C."/>
        </authorList>
    </citation>
    <scope>NUCLEOTIDE SEQUENCE</scope>
    <source>
        <strain evidence="1">CNCM I-4278</strain>
    </source>
</reference>
<sequence length="144" mass="15573">MWEDEGRCHTHTGTPYCLLFETRFNHPELPKGLPIGPNPETFSDIMNSTCAQFGSMGEVNQDEKRLCSEYKPLSAERGNPCAVVLDANRVKSISSRAAHLATMTPVTSTQSEISSSANYAATAMPKLHVAVALGLLGGIPFNFS</sequence>
<evidence type="ECO:0000313" key="2">
    <source>
        <dbReference type="Proteomes" id="UP001152607"/>
    </source>
</evidence>
<name>A0A9W4U6R4_9PLEO</name>
<dbReference type="AlphaFoldDB" id="A0A9W4U6R4"/>
<dbReference type="EMBL" id="CAOQHR010000002">
    <property type="protein sequence ID" value="CAI6302161.1"/>
    <property type="molecule type" value="Genomic_DNA"/>
</dbReference>
<dbReference type="Proteomes" id="UP001152607">
    <property type="component" value="Unassembled WGS sequence"/>
</dbReference>
<keyword evidence="2" id="KW-1185">Reference proteome</keyword>
<proteinExistence type="predicted"/>
<comment type="caution">
    <text evidence="1">The sequence shown here is derived from an EMBL/GenBank/DDBJ whole genome shotgun (WGS) entry which is preliminary data.</text>
</comment>